<reference evidence="3" key="1">
    <citation type="submission" date="2021-02" db="EMBL/GenBank/DDBJ databases">
        <authorList>
            <person name="Nowell W R."/>
        </authorList>
    </citation>
    <scope>NUCLEOTIDE SEQUENCE</scope>
</reference>
<dbReference type="AlphaFoldDB" id="A0A8S2Y5U5"/>
<proteinExistence type="predicted"/>
<evidence type="ECO:0000313" key="3">
    <source>
        <dbReference type="EMBL" id="CAF4537302.1"/>
    </source>
</evidence>
<dbReference type="PROSITE" id="PS50966">
    <property type="entry name" value="ZF_SWIM"/>
    <property type="match status" value="1"/>
</dbReference>
<evidence type="ECO:0000313" key="4">
    <source>
        <dbReference type="Proteomes" id="UP000681722"/>
    </source>
</evidence>
<comment type="caution">
    <text evidence="3">The sequence shown here is derived from an EMBL/GenBank/DDBJ whole genome shotgun (WGS) entry which is preliminary data.</text>
</comment>
<dbReference type="EMBL" id="CAJOBC010112873">
    <property type="protein sequence ID" value="CAF4537302.1"/>
    <property type="molecule type" value="Genomic_DNA"/>
</dbReference>
<protein>
    <recommendedName>
        <fullName evidence="2">SWIM-type domain-containing protein</fullName>
    </recommendedName>
</protein>
<keyword evidence="1" id="KW-0479">Metal-binding</keyword>
<gene>
    <name evidence="3" type="ORF">SRO942_LOCUS46440</name>
</gene>
<keyword evidence="1" id="KW-0863">Zinc-finger</keyword>
<dbReference type="OrthoDB" id="10019045at2759"/>
<keyword evidence="1" id="KW-0862">Zinc</keyword>
<sequence length="264" mass="30286">MKANQTRCVTRIRNGIERGFGRLKQWTFVDFVVDTNYLPTIGKIMKILCAVDNAFFTQLIEDNDEVHIEAECLLSNLELENKVKSLEAETGGWRKANIDDTKNIIPTYDQIDIEKHSGEYSIRLAHAYLGHIEQERAVYTHQQFKTTIQIKNIVSRYKTTDNPKKPTVFVRFGKRKLAVMASYCTCKSGLRTAGGECAHVTASLVAFKHWKKNEDIPSFYRKAEALFIDVFDCANYKQRTKYCNIETTSGESEVNADDDEMMIE</sequence>
<accession>A0A8S2Y5U5</accession>
<feature type="domain" description="SWIM-type" evidence="2">
    <location>
        <begin position="168"/>
        <end position="208"/>
    </location>
</feature>
<organism evidence="3 4">
    <name type="scientific">Didymodactylos carnosus</name>
    <dbReference type="NCBI Taxonomy" id="1234261"/>
    <lineage>
        <taxon>Eukaryota</taxon>
        <taxon>Metazoa</taxon>
        <taxon>Spiralia</taxon>
        <taxon>Gnathifera</taxon>
        <taxon>Rotifera</taxon>
        <taxon>Eurotatoria</taxon>
        <taxon>Bdelloidea</taxon>
        <taxon>Philodinida</taxon>
        <taxon>Philodinidae</taxon>
        <taxon>Didymodactylos</taxon>
    </lineage>
</organism>
<evidence type="ECO:0000259" key="2">
    <source>
        <dbReference type="PROSITE" id="PS50966"/>
    </source>
</evidence>
<dbReference type="InterPro" id="IPR007527">
    <property type="entry name" value="Znf_SWIM"/>
</dbReference>
<dbReference type="Proteomes" id="UP000681722">
    <property type="component" value="Unassembled WGS sequence"/>
</dbReference>
<dbReference type="GO" id="GO:0008270">
    <property type="term" value="F:zinc ion binding"/>
    <property type="evidence" value="ECO:0007669"/>
    <property type="project" value="UniProtKB-KW"/>
</dbReference>
<evidence type="ECO:0000256" key="1">
    <source>
        <dbReference type="PROSITE-ProRule" id="PRU00325"/>
    </source>
</evidence>
<name>A0A8S2Y5U5_9BILA</name>